<evidence type="ECO:0000256" key="3">
    <source>
        <dbReference type="ARBA" id="ARBA00023204"/>
    </source>
</evidence>
<sequence length="54" mass="6388">MEIDVEKELKLHIERLHQYNEIKDVGQLLFGKCADNEGLTTKDMYAKFDMELED</sequence>
<dbReference type="GO" id="GO:0034974">
    <property type="term" value="C:Swi5-Swi2 complex"/>
    <property type="evidence" value="ECO:0007669"/>
    <property type="project" value="TreeGrafter"/>
</dbReference>
<proteinExistence type="inferred from homology"/>
<comment type="caution">
    <text evidence="4">The sequence shown here is derived from an EMBL/GenBank/DDBJ whole genome shotgun (WGS) entry which is preliminary data.</text>
</comment>
<comment type="similarity">
    <text evidence="1">Belongs to the SWI5/SAE3 family.</text>
</comment>
<dbReference type="PANTHER" id="PTHR28529">
    <property type="entry name" value="DNA REPAIR PROTEIN SWI5 HOMOLOG"/>
    <property type="match status" value="1"/>
</dbReference>
<dbReference type="PANTHER" id="PTHR28529:SF2">
    <property type="entry name" value="DNA REPAIR PROTEIN SWI5 HOMOLOG"/>
    <property type="match status" value="1"/>
</dbReference>
<evidence type="ECO:0000256" key="2">
    <source>
        <dbReference type="ARBA" id="ARBA00022763"/>
    </source>
</evidence>
<evidence type="ECO:0000313" key="4">
    <source>
        <dbReference type="EMBL" id="KAJ3208650.1"/>
    </source>
</evidence>
<gene>
    <name evidence="4" type="primary">SWI5</name>
    <name evidence="4" type="ORF">HK099_008677</name>
</gene>
<dbReference type="GO" id="GO:0000724">
    <property type="term" value="P:double-strand break repair via homologous recombination"/>
    <property type="evidence" value="ECO:0007669"/>
    <property type="project" value="TreeGrafter"/>
</dbReference>
<evidence type="ECO:0000313" key="5">
    <source>
        <dbReference type="Proteomes" id="UP001211065"/>
    </source>
</evidence>
<dbReference type="GO" id="GO:0032798">
    <property type="term" value="C:Swi5-Sfr1 complex"/>
    <property type="evidence" value="ECO:0007669"/>
    <property type="project" value="TreeGrafter"/>
</dbReference>
<keyword evidence="5" id="KW-1185">Reference proteome</keyword>
<reference evidence="4" key="1">
    <citation type="submission" date="2020-05" db="EMBL/GenBank/DDBJ databases">
        <title>Phylogenomic resolution of chytrid fungi.</title>
        <authorList>
            <person name="Stajich J.E."/>
            <person name="Amses K."/>
            <person name="Simmons R."/>
            <person name="Seto K."/>
            <person name="Myers J."/>
            <person name="Bonds A."/>
            <person name="Quandt C.A."/>
            <person name="Barry K."/>
            <person name="Liu P."/>
            <person name="Grigoriev I."/>
            <person name="Longcore J.E."/>
            <person name="James T.Y."/>
        </authorList>
    </citation>
    <scope>NUCLEOTIDE SEQUENCE</scope>
    <source>
        <strain evidence="4">JEL0476</strain>
    </source>
</reference>
<accession>A0AAD5TYH0</accession>
<keyword evidence="3" id="KW-0234">DNA repair</keyword>
<organism evidence="4 5">
    <name type="scientific">Clydaea vesicula</name>
    <dbReference type="NCBI Taxonomy" id="447962"/>
    <lineage>
        <taxon>Eukaryota</taxon>
        <taxon>Fungi</taxon>
        <taxon>Fungi incertae sedis</taxon>
        <taxon>Chytridiomycota</taxon>
        <taxon>Chytridiomycota incertae sedis</taxon>
        <taxon>Chytridiomycetes</taxon>
        <taxon>Lobulomycetales</taxon>
        <taxon>Lobulomycetaceae</taxon>
        <taxon>Clydaea</taxon>
    </lineage>
</organism>
<dbReference type="Proteomes" id="UP001211065">
    <property type="component" value="Unassembled WGS sequence"/>
</dbReference>
<name>A0AAD5TYH0_9FUNG</name>
<evidence type="ECO:0000256" key="1">
    <source>
        <dbReference type="ARBA" id="ARBA00008060"/>
    </source>
</evidence>
<dbReference type="EMBL" id="JADGJW010000983">
    <property type="protein sequence ID" value="KAJ3208650.1"/>
    <property type="molecule type" value="Genomic_DNA"/>
</dbReference>
<dbReference type="Pfam" id="PF07061">
    <property type="entry name" value="Swi5"/>
    <property type="match status" value="1"/>
</dbReference>
<keyword evidence="2" id="KW-0227">DNA damage</keyword>
<dbReference type="Gene3D" id="1.20.5.170">
    <property type="match status" value="1"/>
</dbReference>
<dbReference type="AlphaFoldDB" id="A0AAD5TYH0"/>
<dbReference type="InterPro" id="IPR010760">
    <property type="entry name" value="DNA-repair_Swi5"/>
</dbReference>
<protein>
    <submittedName>
        <fullName evidence="4">Swi5-like zinc finger protein</fullName>
    </submittedName>
</protein>